<gene>
    <name evidence="10" type="ORF">SAMN02745220_04251</name>
</gene>
<dbReference type="GO" id="GO:0005524">
    <property type="term" value="F:ATP binding"/>
    <property type="evidence" value="ECO:0007669"/>
    <property type="project" value="UniProtKB-KW"/>
</dbReference>
<dbReference type="InterPro" id="IPR027417">
    <property type="entry name" value="P-loop_NTPase"/>
</dbReference>
<dbReference type="PROSITE" id="PS50893">
    <property type="entry name" value="ABC_TRANSPORTER_2"/>
    <property type="match status" value="1"/>
</dbReference>
<feature type="domain" description="ABC transporter" evidence="8">
    <location>
        <begin position="353"/>
        <end position="567"/>
    </location>
</feature>
<dbReference type="Proteomes" id="UP000184603">
    <property type="component" value="Unassembled WGS sequence"/>
</dbReference>
<dbReference type="Pfam" id="PF00005">
    <property type="entry name" value="ABC_tran"/>
    <property type="match status" value="1"/>
</dbReference>
<dbReference type="AlphaFoldDB" id="A0A1M7YGU6"/>
<keyword evidence="6 7" id="KW-0472">Membrane</keyword>
<proteinExistence type="predicted"/>
<dbReference type="SUPFAM" id="SSF52540">
    <property type="entry name" value="P-loop containing nucleoside triphosphate hydrolases"/>
    <property type="match status" value="1"/>
</dbReference>
<evidence type="ECO:0000256" key="2">
    <source>
        <dbReference type="ARBA" id="ARBA00022692"/>
    </source>
</evidence>
<name>A0A1M7YGU6_9BACT</name>
<dbReference type="InterPro" id="IPR003593">
    <property type="entry name" value="AAA+_ATPase"/>
</dbReference>
<evidence type="ECO:0000256" key="1">
    <source>
        <dbReference type="ARBA" id="ARBA00004651"/>
    </source>
</evidence>
<keyword evidence="2 7" id="KW-0812">Transmembrane</keyword>
<reference evidence="10 11" key="1">
    <citation type="submission" date="2016-12" db="EMBL/GenBank/DDBJ databases">
        <authorList>
            <person name="Song W.-J."/>
            <person name="Kurnit D.M."/>
        </authorList>
    </citation>
    <scope>NUCLEOTIDE SEQUENCE [LARGE SCALE GENOMIC DNA]</scope>
    <source>
        <strain evidence="10 11">DSM 18488</strain>
    </source>
</reference>
<dbReference type="EMBL" id="FRFE01000029">
    <property type="protein sequence ID" value="SHO51852.1"/>
    <property type="molecule type" value="Genomic_DNA"/>
</dbReference>
<dbReference type="OrthoDB" id="9760168at2"/>
<protein>
    <submittedName>
        <fullName evidence="10">ATP-binding cassette, subfamily C</fullName>
    </submittedName>
</protein>
<evidence type="ECO:0000256" key="6">
    <source>
        <dbReference type="ARBA" id="ARBA00023136"/>
    </source>
</evidence>
<keyword evidence="3" id="KW-0547">Nucleotide-binding</keyword>
<dbReference type="PANTHER" id="PTHR24221:SF654">
    <property type="entry name" value="ATP-BINDING CASSETTE SUB-FAMILY B MEMBER 6"/>
    <property type="match status" value="1"/>
</dbReference>
<organism evidence="10 11">
    <name type="scientific">Desulfopila aestuarii DSM 18488</name>
    <dbReference type="NCBI Taxonomy" id="1121416"/>
    <lineage>
        <taxon>Bacteria</taxon>
        <taxon>Pseudomonadati</taxon>
        <taxon>Thermodesulfobacteriota</taxon>
        <taxon>Desulfobulbia</taxon>
        <taxon>Desulfobulbales</taxon>
        <taxon>Desulfocapsaceae</taxon>
        <taxon>Desulfopila</taxon>
    </lineage>
</organism>
<keyword evidence="5 7" id="KW-1133">Transmembrane helix</keyword>
<dbReference type="GO" id="GO:0016887">
    <property type="term" value="F:ATP hydrolysis activity"/>
    <property type="evidence" value="ECO:0007669"/>
    <property type="project" value="InterPro"/>
</dbReference>
<keyword evidence="11" id="KW-1185">Reference proteome</keyword>
<evidence type="ECO:0000313" key="11">
    <source>
        <dbReference type="Proteomes" id="UP000184603"/>
    </source>
</evidence>
<evidence type="ECO:0000313" key="10">
    <source>
        <dbReference type="EMBL" id="SHO51852.1"/>
    </source>
</evidence>
<evidence type="ECO:0000256" key="4">
    <source>
        <dbReference type="ARBA" id="ARBA00022840"/>
    </source>
</evidence>
<dbReference type="PANTHER" id="PTHR24221">
    <property type="entry name" value="ATP-BINDING CASSETTE SUB-FAMILY B"/>
    <property type="match status" value="1"/>
</dbReference>
<dbReference type="Gene3D" id="1.20.1560.10">
    <property type="entry name" value="ABC transporter type 1, transmembrane domain"/>
    <property type="match status" value="1"/>
</dbReference>
<dbReference type="Gene3D" id="3.40.50.300">
    <property type="entry name" value="P-loop containing nucleotide triphosphate hydrolases"/>
    <property type="match status" value="1"/>
</dbReference>
<dbReference type="GO" id="GO:0140359">
    <property type="term" value="F:ABC-type transporter activity"/>
    <property type="evidence" value="ECO:0007669"/>
    <property type="project" value="InterPro"/>
</dbReference>
<feature type="transmembrane region" description="Helical" evidence="7">
    <location>
        <begin position="77"/>
        <end position="98"/>
    </location>
</feature>
<comment type="subcellular location">
    <subcellularLocation>
        <location evidence="1">Cell membrane</location>
        <topology evidence="1">Multi-pass membrane protein</topology>
    </subcellularLocation>
</comment>
<dbReference type="SMART" id="SM00382">
    <property type="entry name" value="AAA"/>
    <property type="match status" value="1"/>
</dbReference>
<dbReference type="InterPro" id="IPR039421">
    <property type="entry name" value="Type_1_exporter"/>
</dbReference>
<feature type="domain" description="ABC transmembrane type-1" evidence="9">
    <location>
        <begin position="16"/>
        <end position="317"/>
    </location>
</feature>
<feature type="transmembrane region" description="Helical" evidence="7">
    <location>
        <begin position="154"/>
        <end position="175"/>
    </location>
</feature>
<dbReference type="PROSITE" id="PS50929">
    <property type="entry name" value="ABC_TM1F"/>
    <property type="match status" value="1"/>
</dbReference>
<accession>A0A1M7YGU6</accession>
<dbReference type="GO" id="GO:0034040">
    <property type="term" value="F:ATPase-coupled lipid transmembrane transporter activity"/>
    <property type="evidence" value="ECO:0007669"/>
    <property type="project" value="TreeGrafter"/>
</dbReference>
<dbReference type="InterPro" id="IPR003439">
    <property type="entry name" value="ABC_transporter-like_ATP-bd"/>
</dbReference>
<evidence type="ECO:0000256" key="3">
    <source>
        <dbReference type="ARBA" id="ARBA00022741"/>
    </source>
</evidence>
<dbReference type="GO" id="GO:0005886">
    <property type="term" value="C:plasma membrane"/>
    <property type="evidence" value="ECO:0007669"/>
    <property type="project" value="UniProtKB-SubCell"/>
</dbReference>
<dbReference type="RefSeq" id="WP_073615666.1">
    <property type="nucleotide sequence ID" value="NZ_FRFE01000029.1"/>
</dbReference>
<dbReference type="Pfam" id="PF00664">
    <property type="entry name" value="ABC_membrane"/>
    <property type="match status" value="1"/>
</dbReference>
<evidence type="ECO:0000259" key="8">
    <source>
        <dbReference type="PROSITE" id="PS50893"/>
    </source>
</evidence>
<evidence type="ECO:0000259" key="9">
    <source>
        <dbReference type="PROSITE" id="PS50929"/>
    </source>
</evidence>
<feature type="transmembrane region" description="Helical" evidence="7">
    <location>
        <begin position="181"/>
        <end position="198"/>
    </location>
</feature>
<dbReference type="STRING" id="1121416.SAMN02745220_04251"/>
<evidence type="ECO:0000256" key="5">
    <source>
        <dbReference type="ARBA" id="ARBA00022989"/>
    </source>
</evidence>
<keyword evidence="4 10" id="KW-0067">ATP-binding</keyword>
<dbReference type="InterPro" id="IPR017871">
    <property type="entry name" value="ABC_transporter-like_CS"/>
</dbReference>
<dbReference type="InterPro" id="IPR011527">
    <property type="entry name" value="ABC1_TM_dom"/>
</dbReference>
<dbReference type="PROSITE" id="PS00211">
    <property type="entry name" value="ABC_TRANSPORTER_1"/>
    <property type="match status" value="1"/>
</dbReference>
<sequence>MRFIFTFLRRYPAQSVITLVAVLFAGLAEGFGLSMLVPLLSLAFDNPETLGAASQKQSSLEGLVIRLLDSVDLSPTVGVLLVIFVLSILLKALLVLLADKRVGYMVAQVATDLRLALINALFASRWEYYVHQQIGRFGNAFATEANRAAEAYSFSIRLIASLVFAVVYAVIALVLAWKATIATLGAGVIILFVLRRLVTRAKAAGRNQTRILKIVLTLLTDTLQSIKPLRAMAREETAIRVLQKETEQLNSALQNQVFSKEALKALQEPLITIFFAGALYVAMVWWKIPLATILLMMFMLVKILKAMQKAQNDYQSMVVTESAYWSLVSIIEETEKEKEVISGTDRPTFNTEIRLESVSFAYSQQPVLQGVSLVIPKGTFTAIIGPSGAGKTTIVDLIIGLLLPQQGNVWLDQKRLDTVDLKAWRRLIGYVPQETLLLHDTIYMNVTFGDSELTEEDVENALRDAGAWRFVQGLADGMHTIVGERGSRLSGGQRQRITIARALVRKPELLILDEATSALDPESETEICQSLGRLRGKLTILAISHQTALLNASDRAYRVEGGSVRSI</sequence>
<evidence type="ECO:0000256" key="7">
    <source>
        <dbReference type="SAM" id="Phobius"/>
    </source>
</evidence>
<dbReference type="SUPFAM" id="SSF90123">
    <property type="entry name" value="ABC transporter transmembrane region"/>
    <property type="match status" value="1"/>
</dbReference>
<dbReference type="InterPro" id="IPR036640">
    <property type="entry name" value="ABC1_TM_sf"/>
</dbReference>